<dbReference type="GO" id="GO:0008146">
    <property type="term" value="F:sulfotransferase activity"/>
    <property type="evidence" value="ECO:0007669"/>
    <property type="project" value="InterPro"/>
</dbReference>
<organism evidence="10 11">
    <name type="scientific">Dermatophagoides pteronyssinus</name>
    <name type="common">European house dust mite</name>
    <dbReference type="NCBI Taxonomy" id="6956"/>
    <lineage>
        <taxon>Eukaryota</taxon>
        <taxon>Metazoa</taxon>
        <taxon>Ecdysozoa</taxon>
        <taxon>Arthropoda</taxon>
        <taxon>Chelicerata</taxon>
        <taxon>Arachnida</taxon>
        <taxon>Acari</taxon>
        <taxon>Acariformes</taxon>
        <taxon>Sarcoptiformes</taxon>
        <taxon>Astigmata</taxon>
        <taxon>Psoroptidia</taxon>
        <taxon>Analgoidea</taxon>
        <taxon>Pyroglyphidae</taxon>
        <taxon>Dermatophagoidinae</taxon>
        <taxon>Dermatophagoides</taxon>
    </lineage>
</organism>
<dbReference type="OMA" id="YDFVGHY"/>
<sequence>MSTASLTMNGNSLVFISQNQIKSRHYSIQRLIIFIALFITIVIFYMMTNYLDKSRSSFYRVDYRHYPLKELTKRHMEKKKLYPIFGNVQRPLPSLMVKPLRNASRSHTVQQITEENLKKLFKKIASTTIKQLFLYLENQNLSSIALNDTIDRSPIESVNNLSNFHFKSNDQLYRISPTFLVHSREAQYYKAIFVRHPFVRVVSAFKDKAERQPEEEQFFYEHYWNPLLDKLHGKKRDPTLRVTFKEFIEEFLLPNDPYQYDEHWAPVWTRCEPCLVHYDFIGKLETSEEDFRNFKSRANDKLINVTVWENLNEQFSFSMKNNVSSLILKKCQRQRLKYAETIHYLSLLSPKSLIELYKIYYLDFELFGYTINELFESITN</sequence>
<dbReference type="GO" id="GO:0000139">
    <property type="term" value="C:Golgi membrane"/>
    <property type="evidence" value="ECO:0007669"/>
    <property type="project" value="UniProtKB-SubCell"/>
</dbReference>
<evidence type="ECO:0000256" key="5">
    <source>
        <dbReference type="ARBA" id="ARBA00022989"/>
    </source>
</evidence>
<keyword evidence="5 9" id="KW-1133">Transmembrane helix</keyword>
<keyword evidence="6 9" id="KW-0333">Golgi apparatus</keyword>
<dbReference type="Proteomes" id="UP000515146">
    <property type="component" value="Unplaced"/>
</dbReference>
<evidence type="ECO:0000256" key="7">
    <source>
        <dbReference type="ARBA" id="ARBA00023136"/>
    </source>
</evidence>
<evidence type="ECO:0000256" key="6">
    <source>
        <dbReference type="ARBA" id="ARBA00023034"/>
    </source>
</evidence>
<evidence type="ECO:0000256" key="9">
    <source>
        <dbReference type="RuleBase" id="RU364020"/>
    </source>
</evidence>
<dbReference type="EC" id="2.8.2.-" evidence="9"/>
<keyword evidence="3 9" id="KW-0808">Transferase</keyword>
<comment type="subcellular location">
    <subcellularLocation>
        <location evidence="1 9">Golgi apparatus membrane</location>
        <topology evidence="1 9">Single-pass type II membrane protein</topology>
    </subcellularLocation>
</comment>
<evidence type="ECO:0000313" key="11">
    <source>
        <dbReference type="RefSeq" id="XP_027199318.1"/>
    </source>
</evidence>
<name>A0A6P6Y1F1_DERPT</name>
<evidence type="ECO:0000256" key="8">
    <source>
        <dbReference type="ARBA" id="ARBA00023180"/>
    </source>
</evidence>
<dbReference type="InParanoid" id="A0A6P6Y1F1"/>
<dbReference type="RefSeq" id="XP_027199318.1">
    <property type="nucleotide sequence ID" value="XM_027343517.1"/>
</dbReference>
<accession>A0A6P6Y1F1</accession>
<evidence type="ECO:0000256" key="3">
    <source>
        <dbReference type="ARBA" id="ARBA00022679"/>
    </source>
</evidence>
<dbReference type="InterPro" id="IPR005331">
    <property type="entry name" value="Sulfotransferase"/>
</dbReference>
<comment type="similarity">
    <text evidence="2 9">Belongs to the sulfotransferase 2 family.</text>
</comment>
<evidence type="ECO:0000256" key="1">
    <source>
        <dbReference type="ARBA" id="ARBA00004323"/>
    </source>
</evidence>
<keyword evidence="10" id="KW-1185">Reference proteome</keyword>
<keyword evidence="9" id="KW-0119">Carbohydrate metabolism</keyword>
<keyword evidence="9" id="KW-0735">Signal-anchor</keyword>
<dbReference type="PANTHER" id="PTHR12137">
    <property type="entry name" value="CARBOHYDRATE SULFOTRANSFERASE"/>
    <property type="match status" value="1"/>
</dbReference>
<evidence type="ECO:0000313" key="10">
    <source>
        <dbReference type="Proteomes" id="UP000515146"/>
    </source>
</evidence>
<gene>
    <name evidence="11" type="primary">LOC113793473</name>
</gene>
<dbReference type="Pfam" id="PF03567">
    <property type="entry name" value="Sulfotransfer_2"/>
    <property type="match status" value="1"/>
</dbReference>
<feature type="transmembrane region" description="Helical" evidence="9">
    <location>
        <begin position="31"/>
        <end position="51"/>
    </location>
</feature>
<dbReference type="InterPro" id="IPR018011">
    <property type="entry name" value="Carb_sulfotrans_8-10"/>
</dbReference>
<reference evidence="11" key="1">
    <citation type="submission" date="2025-08" db="UniProtKB">
        <authorList>
            <consortium name="RefSeq"/>
        </authorList>
    </citation>
    <scope>IDENTIFICATION</scope>
    <source>
        <strain evidence="11">Airmid</strain>
    </source>
</reference>
<dbReference type="AlphaFoldDB" id="A0A6P6Y1F1"/>
<dbReference type="PANTHER" id="PTHR12137:SF54">
    <property type="entry name" value="CARBOHYDRATE SULFOTRANSFERASE"/>
    <property type="match status" value="1"/>
</dbReference>
<keyword evidence="7 9" id="KW-0472">Membrane</keyword>
<dbReference type="GO" id="GO:0016051">
    <property type="term" value="P:carbohydrate biosynthetic process"/>
    <property type="evidence" value="ECO:0007669"/>
    <property type="project" value="InterPro"/>
</dbReference>
<protein>
    <recommendedName>
        <fullName evidence="9">Carbohydrate sulfotransferase</fullName>
        <ecNumber evidence="9">2.8.2.-</ecNumber>
    </recommendedName>
</protein>
<evidence type="ECO:0000256" key="2">
    <source>
        <dbReference type="ARBA" id="ARBA00006339"/>
    </source>
</evidence>
<keyword evidence="4 9" id="KW-0812">Transmembrane</keyword>
<dbReference type="FunCoup" id="A0A6P6Y1F1">
    <property type="interactions" value="46"/>
</dbReference>
<dbReference type="OrthoDB" id="2019940at2759"/>
<keyword evidence="8 9" id="KW-0325">Glycoprotein</keyword>
<proteinExistence type="inferred from homology"/>
<dbReference type="KEGG" id="dpte:113793473"/>
<evidence type="ECO:0000256" key="4">
    <source>
        <dbReference type="ARBA" id="ARBA00022692"/>
    </source>
</evidence>